<comment type="caution">
    <text evidence="2">The sequence shown here is derived from an EMBL/GenBank/DDBJ whole genome shotgun (WGS) entry which is preliminary data.</text>
</comment>
<keyword evidence="3" id="KW-1185">Reference proteome</keyword>
<proteinExistence type="predicted"/>
<reference evidence="2 3" key="1">
    <citation type="submission" date="2024-02" db="EMBL/GenBank/DDBJ databases">
        <title>Full genome sequence of Nocardioides kribbensis.</title>
        <authorList>
            <person name="Poletto B.L."/>
            <person name="Silva G."/>
            <person name="Galante D."/>
            <person name="Campos K.R."/>
            <person name="Santos M.B.N."/>
            <person name="Sacchi C.T."/>
        </authorList>
    </citation>
    <scope>NUCLEOTIDE SEQUENCE [LARGE SCALE GENOMIC DNA]</scope>
    <source>
        <strain evidence="2 3">O4R</strain>
    </source>
</reference>
<dbReference type="EMBL" id="JBEGDP010000002">
    <property type="protein sequence ID" value="MEQ7846125.1"/>
    <property type="molecule type" value="Genomic_DNA"/>
</dbReference>
<evidence type="ECO:0000313" key="2">
    <source>
        <dbReference type="EMBL" id="MEQ7846125.1"/>
    </source>
</evidence>
<name>A0ABV1NUF9_9ACTN</name>
<sequence>MSLVLGAATGCADGAPGPGAPSPGDAASARPVGSAPWPDGLAAYVDQSRLERQGREVFVRLVDSTDHELTALRAEVGSERFATTTWTGEKTFLNEADLPVALPLARCGTGSDATVRLTYRVDGGPPVESTTTAEDRYGAVGLFLDRDCAAQRLADAADLEVGEPRVVGRGRGSVLELDVTLRPTGAAHPATVFRGFEDTVLFRQAEGSTSVGSGVRVRLAPGPPEQVRLRLVPSRCDPHALAEDKVGTLVGVRVGGPGLPAAASFYLPLPDATRAALRGFFATHCGL</sequence>
<protein>
    <recommendedName>
        <fullName evidence="4">Lipoprotein</fullName>
    </recommendedName>
</protein>
<organism evidence="2 3">
    <name type="scientific">Nocardioides kribbensis</name>
    <dbReference type="NCBI Taxonomy" id="305517"/>
    <lineage>
        <taxon>Bacteria</taxon>
        <taxon>Bacillati</taxon>
        <taxon>Actinomycetota</taxon>
        <taxon>Actinomycetes</taxon>
        <taxon>Propionibacteriales</taxon>
        <taxon>Nocardioidaceae</taxon>
        <taxon>Nocardioides</taxon>
    </lineage>
</organism>
<evidence type="ECO:0000313" key="3">
    <source>
        <dbReference type="Proteomes" id="UP001482520"/>
    </source>
</evidence>
<evidence type="ECO:0000256" key="1">
    <source>
        <dbReference type="SAM" id="MobiDB-lite"/>
    </source>
</evidence>
<accession>A0ABV1NUF9</accession>
<feature type="region of interest" description="Disordered" evidence="1">
    <location>
        <begin position="10"/>
        <end position="33"/>
    </location>
</feature>
<dbReference type="Proteomes" id="UP001482520">
    <property type="component" value="Unassembled WGS sequence"/>
</dbReference>
<evidence type="ECO:0008006" key="4">
    <source>
        <dbReference type="Google" id="ProtNLM"/>
    </source>
</evidence>
<dbReference type="RefSeq" id="WP_349803694.1">
    <property type="nucleotide sequence ID" value="NZ_JBEGDP010000002.1"/>
</dbReference>
<gene>
    <name evidence="2" type="ORF">V6R90_02465</name>
</gene>